<dbReference type="EMBL" id="JAXOVC010000001">
    <property type="protein sequence ID" value="KAK4507925.1"/>
    <property type="molecule type" value="Genomic_DNA"/>
</dbReference>
<dbReference type="PANTHER" id="PTHR11787">
    <property type="entry name" value="RAB GDP-DISSOCIATION INHIBITOR"/>
    <property type="match status" value="1"/>
</dbReference>
<evidence type="ECO:0000313" key="5">
    <source>
        <dbReference type="Proteomes" id="UP001305779"/>
    </source>
</evidence>
<dbReference type="Gene3D" id="3.30.519.10">
    <property type="entry name" value="Guanine Nucleotide Dissociation Inhibitor, domain 2"/>
    <property type="match status" value="1"/>
</dbReference>
<evidence type="ECO:0000256" key="2">
    <source>
        <dbReference type="PIRNR" id="PIRNR037514"/>
    </source>
</evidence>
<sequence length="505" mass="54110">MESLNDTQWDVVISGTGLPQSLLALALSRSGKKILHVDRNDYYGGDEAALSLSEADEWAKKHASEPTDTTSTFSHASIAQAPTDGEPGKGKLGHSRGYSLALAPQLLHSKSSLLPALVSSKTNDQLEFQAVGSWFLVNTPPDGSASQAKLTRVPGGREDVFQDATLDLKAKRSLMKFLRFVVNYEEQGDTWEEYRDKPFSSLLEDKFGLVPASHPPILALALSTKSSTDTPSKFAVPRVAKYLTSIGVFGPGFGAVLPKWGGLAEIGQVACRACAVGGGVYVLGKGISEVQQNDDSDMKIYLTDGEVVSSKWLAGVPQDLTHSLSAIQSPEPDVWMTKSISIVSSPLASLFPPTSEGGVTPAGAVIVVQPVDTAEPPVHVFAHSSESGECPKDQCILYASSARADAQGFGVLNHAVEALLQSVGESTEPQVLWSMHYRQRYTSTHDAPSTSDSVITLQSLSPDLAFDDGTLGNVRLAWQRITDGDQEAFLKFEAREGTMEDDELT</sequence>
<evidence type="ECO:0000313" key="4">
    <source>
        <dbReference type="EMBL" id="KAK4507925.1"/>
    </source>
</evidence>
<organism evidence="4 5">
    <name type="scientific">Zasmidium cellare</name>
    <name type="common">Wine cellar mold</name>
    <name type="synonym">Racodium cellare</name>
    <dbReference type="NCBI Taxonomy" id="395010"/>
    <lineage>
        <taxon>Eukaryota</taxon>
        <taxon>Fungi</taxon>
        <taxon>Dikarya</taxon>
        <taxon>Ascomycota</taxon>
        <taxon>Pezizomycotina</taxon>
        <taxon>Dothideomycetes</taxon>
        <taxon>Dothideomycetidae</taxon>
        <taxon>Mycosphaerellales</taxon>
        <taxon>Mycosphaerellaceae</taxon>
        <taxon>Zasmidium</taxon>
    </lineage>
</organism>
<dbReference type="SUPFAM" id="SSF54373">
    <property type="entry name" value="FAD-linked reductases, C-terminal domain"/>
    <property type="match status" value="1"/>
</dbReference>
<name>A0ABR0F3E3_ZASCE</name>
<feature type="region of interest" description="Disordered" evidence="3">
    <location>
        <begin position="60"/>
        <end position="93"/>
    </location>
</feature>
<evidence type="ECO:0000256" key="1">
    <source>
        <dbReference type="ARBA" id="ARBA00005593"/>
    </source>
</evidence>
<feature type="compositionally biased region" description="Polar residues" evidence="3">
    <location>
        <begin position="66"/>
        <end position="77"/>
    </location>
</feature>
<dbReference type="InterPro" id="IPR018203">
    <property type="entry name" value="GDP_dissociation_inhibitor"/>
</dbReference>
<dbReference type="SUPFAM" id="SSF51905">
    <property type="entry name" value="FAD/NAD(P)-binding domain"/>
    <property type="match status" value="1"/>
</dbReference>
<evidence type="ECO:0000256" key="3">
    <source>
        <dbReference type="SAM" id="MobiDB-lite"/>
    </source>
</evidence>
<dbReference type="Proteomes" id="UP001305779">
    <property type="component" value="Unassembled WGS sequence"/>
</dbReference>
<dbReference type="PRINTS" id="PR00891">
    <property type="entry name" value="RABGDIREP"/>
</dbReference>
<reference evidence="4 5" key="1">
    <citation type="journal article" date="2023" name="G3 (Bethesda)">
        <title>A chromosome-level genome assembly of Zasmidium syzygii isolated from banana leaves.</title>
        <authorList>
            <person name="van Westerhoven A.C."/>
            <person name="Mehrabi R."/>
            <person name="Talebi R."/>
            <person name="Steentjes M.B.F."/>
            <person name="Corcolon B."/>
            <person name="Chong P.A."/>
            <person name="Kema G.H.J."/>
            <person name="Seidl M.F."/>
        </authorList>
    </citation>
    <scope>NUCLEOTIDE SEQUENCE [LARGE SCALE GENOMIC DNA]</scope>
    <source>
        <strain evidence="4 5">P124</strain>
    </source>
</reference>
<dbReference type="InterPro" id="IPR036188">
    <property type="entry name" value="FAD/NAD-bd_sf"/>
</dbReference>
<comment type="caution">
    <text evidence="4">The sequence shown here is derived from an EMBL/GenBank/DDBJ whole genome shotgun (WGS) entry which is preliminary data.</text>
</comment>
<dbReference type="Pfam" id="PF00996">
    <property type="entry name" value="GDI"/>
    <property type="match status" value="1"/>
</dbReference>
<dbReference type="InterPro" id="IPR017230">
    <property type="entry name" value="Mrs6"/>
</dbReference>
<keyword evidence="5" id="KW-1185">Reference proteome</keyword>
<dbReference type="PIRSF" id="PIRSF037514">
    <property type="entry name" value="Rab_ger_ger_transf_A_fun"/>
    <property type="match status" value="1"/>
</dbReference>
<accession>A0ABR0F3E3</accession>
<dbReference type="PANTHER" id="PTHR11787:SF4">
    <property type="entry name" value="CHM, RAB ESCORT PROTEIN 1"/>
    <property type="match status" value="1"/>
</dbReference>
<comment type="similarity">
    <text evidence="1 2">Belongs to the Rab GDI family.</text>
</comment>
<gene>
    <name evidence="4" type="ORF">PRZ48_001660</name>
</gene>
<dbReference type="Gene3D" id="1.10.405.10">
    <property type="entry name" value="Guanine Nucleotide Dissociation Inhibitor, domain 1"/>
    <property type="match status" value="1"/>
</dbReference>
<proteinExistence type="inferred from homology"/>
<protein>
    <recommendedName>
        <fullName evidence="2">Rab proteins geranylgeranyltransferase</fullName>
    </recommendedName>
</protein>
<dbReference type="Gene3D" id="3.50.50.60">
    <property type="entry name" value="FAD/NAD(P)-binding domain"/>
    <property type="match status" value="1"/>
</dbReference>